<evidence type="ECO:0000259" key="8">
    <source>
        <dbReference type="Pfam" id="PF21982"/>
    </source>
</evidence>
<comment type="subcellular location">
    <subcellularLocation>
        <location evidence="1 5">Cytoplasm</location>
    </subcellularLocation>
</comment>
<protein>
    <recommendedName>
        <fullName evidence="3 5">Regulatory protein RecX</fullName>
    </recommendedName>
</protein>
<dbReference type="Pfam" id="PF21982">
    <property type="entry name" value="RecX_HTH1"/>
    <property type="match status" value="1"/>
</dbReference>
<sequence>MDTSLRERAVRLLARREHSRAELARKLGPHAESAEALDAVLDDLVARRLLSDERYVEARLNVRAARFGNARLAQELRTQGVDDDLVRSALADCEEEWVRACQVWRRRFGDRPASADAAGRAKEMRFLMSRGFSGETIRRVLRGDLSDD</sequence>
<evidence type="ECO:0000313" key="9">
    <source>
        <dbReference type="EMBL" id="SDG62778.1"/>
    </source>
</evidence>
<dbReference type="InterPro" id="IPR036388">
    <property type="entry name" value="WH-like_DNA-bd_sf"/>
</dbReference>
<accession>A0A1G7VTC1</accession>
<dbReference type="InterPro" id="IPR053924">
    <property type="entry name" value="RecX_HTH_2nd"/>
</dbReference>
<dbReference type="EMBL" id="FNCY01000001">
    <property type="protein sequence ID" value="SDG62778.1"/>
    <property type="molecule type" value="Genomic_DNA"/>
</dbReference>
<organism evidence="9 10">
    <name type="scientific">Propionivibrio dicarboxylicus</name>
    <dbReference type="NCBI Taxonomy" id="83767"/>
    <lineage>
        <taxon>Bacteria</taxon>
        <taxon>Pseudomonadati</taxon>
        <taxon>Pseudomonadota</taxon>
        <taxon>Betaproteobacteria</taxon>
        <taxon>Rhodocyclales</taxon>
        <taxon>Rhodocyclaceae</taxon>
        <taxon>Propionivibrio</taxon>
    </lineage>
</organism>
<gene>
    <name evidence="5" type="primary">recX</name>
    <name evidence="9" type="ORF">SAMN05660652_00292</name>
</gene>
<dbReference type="GO" id="GO:0005737">
    <property type="term" value="C:cytoplasm"/>
    <property type="evidence" value="ECO:0007669"/>
    <property type="project" value="UniProtKB-SubCell"/>
</dbReference>
<dbReference type="OrthoDB" id="5295441at2"/>
<feature type="domain" description="RecX second three-helical" evidence="6">
    <location>
        <begin position="51"/>
        <end position="90"/>
    </location>
</feature>
<dbReference type="STRING" id="83767.SAMN05660652_00292"/>
<evidence type="ECO:0000256" key="2">
    <source>
        <dbReference type="ARBA" id="ARBA00009695"/>
    </source>
</evidence>
<dbReference type="InterPro" id="IPR003783">
    <property type="entry name" value="Regulatory_RecX"/>
</dbReference>
<proteinExistence type="inferred from homology"/>
<dbReference type="Gene3D" id="1.10.10.10">
    <property type="entry name" value="Winged helix-like DNA-binding domain superfamily/Winged helix DNA-binding domain"/>
    <property type="match status" value="3"/>
</dbReference>
<evidence type="ECO:0000259" key="7">
    <source>
        <dbReference type="Pfam" id="PF21981"/>
    </source>
</evidence>
<name>A0A1G7VTC1_9RHOO</name>
<dbReference type="HAMAP" id="MF_01114">
    <property type="entry name" value="RecX"/>
    <property type="match status" value="1"/>
</dbReference>
<evidence type="ECO:0000259" key="6">
    <source>
        <dbReference type="Pfam" id="PF02631"/>
    </source>
</evidence>
<dbReference type="PANTHER" id="PTHR33602">
    <property type="entry name" value="REGULATORY PROTEIN RECX FAMILY PROTEIN"/>
    <property type="match status" value="1"/>
</dbReference>
<feature type="domain" description="RecX first three-helical" evidence="8">
    <location>
        <begin position="6"/>
        <end position="44"/>
    </location>
</feature>
<dbReference type="InterPro" id="IPR053925">
    <property type="entry name" value="RecX_HTH_3rd"/>
</dbReference>
<evidence type="ECO:0000256" key="1">
    <source>
        <dbReference type="ARBA" id="ARBA00004496"/>
    </source>
</evidence>
<feature type="domain" description="RecX third three-helical" evidence="7">
    <location>
        <begin position="94"/>
        <end position="141"/>
    </location>
</feature>
<comment type="function">
    <text evidence="5">Modulates RecA activity.</text>
</comment>
<evidence type="ECO:0000256" key="4">
    <source>
        <dbReference type="ARBA" id="ARBA00022490"/>
    </source>
</evidence>
<dbReference type="InterPro" id="IPR053926">
    <property type="entry name" value="RecX_HTH_1st"/>
</dbReference>
<evidence type="ECO:0000313" key="10">
    <source>
        <dbReference type="Proteomes" id="UP000198607"/>
    </source>
</evidence>
<evidence type="ECO:0000256" key="3">
    <source>
        <dbReference type="ARBA" id="ARBA00018111"/>
    </source>
</evidence>
<dbReference type="AlphaFoldDB" id="A0A1G7VTC1"/>
<keyword evidence="10" id="KW-1185">Reference proteome</keyword>
<dbReference type="GO" id="GO:0006282">
    <property type="term" value="P:regulation of DNA repair"/>
    <property type="evidence" value="ECO:0007669"/>
    <property type="project" value="UniProtKB-UniRule"/>
</dbReference>
<reference evidence="9 10" key="1">
    <citation type="submission" date="2016-10" db="EMBL/GenBank/DDBJ databases">
        <authorList>
            <person name="de Groot N.N."/>
        </authorList>
    </citation>
    <scope>NUCLEOTIDE SEQUENCE [LARGE SCALE GENOMIC DNA]</scope>
    <source>
        <strain evidence="9 10">DSM 5885</strain>
    </source>
</reference>
<dbReference type="NCBIfam" id="NF001055">
    <property type="entry name" value="PRK00117.2-5"/>
    <property type="match status" value="1"/>
</dbReference>
<dbReference type="PANTHER" id="PTHR33602:SF1">
    <property type="entry name" value="REGULATORY PROTEIN RECX FAMILY PROTEIN"/>
    <property type="match status" value="1"/>
</dbReference>
<dbReference type="Pfam" id="PF02631">
    <property type="entry name" value="RecX_HTH2"/>
    <property type="match status" value="1"/>
</dbReference>
<evidence type="ECO:0000256" key="5">
    <source>
        <dbReference type="HAMAP-Rule" id="MF_01114"/>
    </source>
</evidence>
<keyword evidence="4 5" id="KW-0963">Cytoplasm</keyword>
<comment type="similarity">
    <text evidence="2 5">Belongs to the RecX family.</text>
</comment>
<dbReference type="RefSeq" id="WP_091932329.1">
    <property type="nucleotide sequence ID" value="NZ_FNCY01000001.1"/>
</dbReference>
<dbReference type="Pfam" id="PF21981">
    <property type="entry name" value="RecX_HTH3"/>
    <property type="match status" value="1"/>
</dbReference>
<dbReference type="Proteomes" id="UP000198607">
    <property type="component" value="Unassembled WGS sequence"/>
</dbReference>